<keyword evidence="3" id="KW-0223">Dioxygenase</keyword>
<organism evidence="3 4">
    <name type="scientific">Cellulomonas cellasea</name>
    <dbReference type="NCBI Taxonomy" id="43670"/>
    <lineage>
        <taxon>Bacteria</taxon>
        <taxon>Bacillati</taxon>
        <taxon>Actinomycetota</taxon>
        <taxon>Actinomycetes</taxon>
        <taxon>Micrococcales</taxon>
        <taxon>Cellulomonadaceae</taxon>
        <taxon>Cellulomonas</taxon>
    </lineage>
</organism>
<dbReference type="CDD" id="cd02230">
    <property type="entry name" value="cupin_HP0902-like"/>
    <property type="match status" value="1"/>
</dbReference>
<evidence type="ECO:0000313" key="3">
    <source>
        <dbReference type="EMBL" id="MBB2923508.1"/>
    </source>
</evidence>
<dbReference type="Gene3D" id="3.40.50.1820">
    <property type="entry name" value="alpha/beta hydrolase"/>
    <property type="match status" value="1"/>
</dbReference>
<dbReference type="InterPro" id="IPR022742">
    <property type="entry name" value="Hydrolase_4"/>
</dbReference>
<protein>
    <submittedName>
        <fullName evidence="3">Alpha-beta hydrolase superfamily lysophospholipase/quercetin dioxygenase-like cupin family protein</fullName>
    </submittedName>
</protein>
<dbReference type="SUPFAM" id="SSF51182">
    <property type="entry name" value="RmlC-like cupins"/>
    <property type="match status" value="1"/>
</dbReference>
<sequence>MTDWQPDALPGWQARAFDLGADEDGPLVATLVRRAPTDRTDAADPTEAAGPTGSDGVGPGASRPAVLYVHGYNDYFFQTHLAAAFEAQGYTFYALDLRRCGRSIRPWTTPHYCTDLREYAEDLTLAARFLRDELGHDRLVVNAHSTGGLTASLWAHSVRGMDLLDALVLNSPWFDLNAHWFDRVVSTRVLDALGPLDPHRVIGGGPSAYSRSLHVSNGGEWEYDLALKPPGGYPPRAGWMRAVRRGHARLSRGLDIQVPVLVCSAARSGPNREDNPDLRCSDTVLDVRQIAYRAPLLGPDVTYEPIEGAVHDLALSARPARETYLGLVLGWLDARSREWRAPARTASMERTTTRRSDMPDLQTLTWRHLEAAQQAPNGRSAERVVHDGELRQTVIALASGRELGEHNAPHAATIQVLHGLVRLTSSSGDDDVVLPTGGLHQITHERHGVVAEEDSVFLLTTVTGIDEPAEEREARSS</sequence>
<dbReference type="GO" id="GO:0051213">
    <property type="term" value="F:dioxygenase activity"/>
    <property type="evidence" value="ECO:0007669"/>
    <property type="project" value="UniProtKB-KW"/>
</dbReference>
<dbReference type="RefSeq" id="WP_183296334.1">
    <property type="nucleotide sequence ID" value="NZ_JACHVX010000003.1"/>
</dbReference>
<evidence type="ECO:0000313" key="4">
    <source>
        <dbReference type="Proteomes" id="UP000518206"/>
    </source>
</evidence>
<dbReference type="GO" id="GO:0016787">
    <property type="term" value="F:hydrolase activity"/>
    <property type="evidence" value="ECO:0007669"/>
    <property type="project" value="UniProtKB-KW"/>
</dbReference>
<dbReference type="InterPro" id="IPR014710">
    <property type="entry name" value="RmlC-like_jellyroll"/>
</dbReference>
<dbReference type="Pfam" id="PF12146">
    <property type="entry name" value="Hydrolase_4"/>
    <property type="match status" value="1"/>
</dbReference>
<gene>
    <name evidence="3" type="ORF">FHR80_002433</name>
</gene>
<evidence type="ECO:0000259" key="2">
    <source>
        <dbReference type="Pfam" id="PF12146"/>
    </source>
</evidence>
<feature type="region of interest" description="Disordered" evidence="1">
    <location>
        <begin position="33"/>
        <end position="60"/>
    </location>
</feature>
<evidence type="ECO:0000256" key="1">
    <source>
        <dbReference type="SAM" id="MobiDB-lite"/>
    </source>
</evidence>
<accession>A0A7W4UH72</accession>
<reference evidence="3 4" key="2">
    <citation type="submission" date="2020-08" db="EMBL/GenBank/DDBJ databases">
        <authorList>
            <person name="Partida-Martinez L."/>
            <person name="Huntemann M."/>
            <person name="Clum A."/>
            <person name="Wang J."/>
            <person name="Palaniappan K."/>
            <person name="Ritter S."/>
            <person name="Chen I.-M."/>
            <person name="Stamatis D."/>
            <person name="Reddy T."/>
            <person name="O'Malley R."/>
            <person name="Daum C."/>
            <person name="Shapiro N."/>
            <person name="Ivanova N."/>
            <person name="Kyrpides N."/>
            <person name="Woyke T."/>
        </authorList>
    </citation>
    <scope>NUCLEOTIDE SEQUENCE [LARGE SCALE GENOMIC DNA]</scope>
    <source>
        <strain evidence="3 4">RAS26</strain>
    </source>
</reference>
<dbReference type="EMBL" id="JACHVX010000003">
    <property type="protein sequence ID" value="MBB2923508.1"/>
    <property type="molecule type" value="Genomic_DNA"/>
</dbReference>
<dbReference type="PANTHER" id="PTHR42886">
    <property type="entry name" value="RE40534P-RELATED"/>
    <property type="match status" value="1"/>
</dbReference>
<reference evidence="3 4" key="1">
    <citation type="submission" date="2020-08" db="EMBL/GenBank/DDBJ databases">
        <title>The Agave Microbiome: Exploring the role of microbial communities in plant adaptations to desert environments.</title>
        <authorList>
            <person name="Partida-Martinez L.P."/>
        </authorList>
    </citation>
    <scope>NUCLEOTIDE SEQUENCE [LARGE SCALE GENOMIC DNA]</scope>
    <source>
        <strain evidence="3 4">RAS26</strain>
    </source>
</reference>
<dbReference type="Gene3D" id="2.60.120.10">
    <property type="entry name" value="Jelly Rolls"/>
    <property type="match status" value="1"/>
</dbReference>
<comment type="caution">
    <text evidence="3">The sequence shown here is derived from an EMBL/GenBank/DDBJ whole genome shotgun (WGS) entry which is preliminary data.</text>
</comment>
<dbReference type="InterPro" id="IPR011051">
    <property type="entry name" value="RmlC_Cupin_sf"/>
</dbReference>
<dbReference type="PANTHER" id="PTHR42886:SF29">
    <property type="entry name" value="PUMMELIG, ISOFORM A"/>
    <property type="match status" value="1"/>
</dbReference>
<feature type="domain" description="Serine aminopeptidase S33" evidence="2">
    <location>
        <begin position="62"/>
        <end position="264"/>
    </location>
</feature>
<keyword evidence="3" id="KW-0560">Oxidoreductase</keyword>
<dbReference type="AlphaFoldDB" id="A0A7W4UH72"/>
<name>A0A7W4UH72_9CELL</name>
<dbReference type="InterPro" id="IPR029058">
    <property type="entry name" value="AB_hydrolase_fold"/>
</dbReference>
<dbReference type="Proteomes" id="UP000518206">
    <property type="component" value="Unassembled WGS sequence"/>
</dbReference>
<proteinExistence type="predicted"/>
<dbReference type="SUPFAM" id="SSF53474">
    <property type="entry name" value="alpha/beta-Hydrolases"/>
    <property type="match status" value="1"/>
</dbReference>
<keyword evidence="3" id="KW-0378">Hydrolase</keyword>